<name>A0A4U0R1C7_9RHOB</name>
<evidence type="ECO:0000313" key="4">
    <source>
        <dbReference type="Proteomes" id="UP000306223"/>
    </source>
</evidence>
<dbReference type="Proteomes" id="UP000306223">
    <property type="component" value="Unassembled WGS sequence"/>
</dbReference>
<reference evidence="3 4" key="1">
    <citation type="submission" date="2019-04" db="EMBL/GenBank/DDBJ databases">
        <authorList>
            <person name="Li J."/>
        </authorList>
    </citation>
    <scope>NUCLEOTIDE SEQUENCE [LARGE SCALE GENOMIC DNA]</scope>
    <source>
        <strain evidence="3 4">CCTCC AB2016182</strain>
    </source>
</reference>
<evidence type="ECO:0000256" key="2">
    <source>
        <dbReference type="SAM" id="SignalP"/>
    </source>
</evidence>
<protein>
    <submittedName>
        <fullName evidence="3">Uncharacterized protein</fullName>
    </submittedName>
</protein>
<keyword evidence="2" id="KW-0732">Signal</keyword>
<accession>A0A4U0R1C7</accession>
<keyword evidence="4" id="KW-1185">Reference proteome</keyword>
<sequence length="100" mass="10477">MHMLPSQLAHAYLSAAIAITLISTSAAAAGGSGSLFSSETGIGEALAVTNDYSEPEPTDPSLLLYATGTREKPSAPAEEEIWIDPDDYDDMLSYNPDTGL</sequence>
<feature type="region of interest" description="Disordered" evidence="1">
    <location>
        <begin position="69"/>
        <end position="100"/>
    </location>
</feature>
<feature type="signal peptide" evidence="2">
    <location>
        <begin position="1"/>
        <end position="28"/>
    </location>
</feature>
<evidence type="ECO:0000313" key="3">
    <source>
        <dbReference type="EMBL" id="TJZ82034.1"/>
    </source>
</evidence>
<gene>
    <name evidence="3" type="ORF">FA740_15395</name>
</gene>
<organism evidence="3 4">
    <name type="scientific">Paracoccus hibiscisoli</name>
    <dbReference type="NCBI Taxonomy" id="2023261"/>
    <lineage>
        <taxon>Bacteria</taxon>
        <taxon>Pseudomonadati</taxon>
        <taxon>Pseudomonadota</taxon>
        <taxon>Alphaproteobacteria</taxon>
        <taxon>Rhodobacterales</taxon>
        <taxon>Paracoccaceae</taxon>
        <taxon>Paracoccus</taxon>
    </lineage>
</organism>
<comment type="caution">
    <text evidence="3">The sequence shown here is derived from an EMBL/GenBank/DDBJ whole genome shotgun (WGS) entry which is preliminary data.</text>
</comment>
<evidence type="ECO:0000256" key="1">
    <source>
        <dbReference type="SAM" id="MobiDB-lite"/>
    </source>
</evidence>
<feature type="compositionally biased region" description="Acidic residues" evidence="1">
    <location>
        <begin position="77"/>
        <end position="90"/>
    </location>
</feature>
<dbReference type="AlphaFoldDB" id="A0A4U0R1C7"/>
<proteinExistence type="predicted"/>
<feature type="chain" id="PRO_5020629346" evidence="2">
    <location>
        <begin position="29"/>
        <end position="100"/>
    </location>
</feature>
<dbReference type="EMBL" id="SUNH01000024">
    <property type="protein sequence ID" value="TJZ82034.1"/>
    <property type="molecule type" value="Genomic_DNA"/>
</dbReference>
<dbReference type="RefSeq" id="WP_136857719.1">
    <property type="nucleotide sequence ID" value="NZ_SUNH01000024.1"/>
</dbReference>